<protein>
    <submittedName>
        <fullName evidence="1">Uncharacterized protein</fullName>
    </submittedName>
</protein>
<name>G2XR64_BOTF4</name>
<dbReference type="AlphaFoldDB" id="G2XR64"/>
<evidence type="ECO:0000313" key="2">
    <source>
        <dbReference type="Proteomes" id="UP000008177"/>
    </source>
</evidence>
<organism evidence="1 2">
    <name type="scientific">Botryotinia fuckeliana (strain T4)</name>
    <name type="common">Noble rot fungus</name>
    <name type="synonym">Botrytis cinerea</name>
    <dbReference type="NCBI Taxonomy" id="999810"/>
    <lineage>
        <taxon>Eukaryota</taxon>
        <taxon>Fungi</taxon>
        <taxon>Dikarya</taxon>
        <taxon>Ascomycota</taxon>
        <taxon>Pezizomycotina</taxon>
        <taxon>Leotiomycetes</taxon>
        <taxon>Helotiales</taxon>
        <taxon>Sclerotiniaceae</taxon>
        <taxon>Botrytis</taxon>
    </lineage>
</organism>
<dbReference type="Proteomes" id="UP000008177">
    <property type="component" value="Unplaced contigs"/>
</dbReference>
<gene>
    <name evidence="1" type="ORF">BofuT4_uP013410.1</name>
</gene>
<dbReference type="InParanoid" id="G2XR64"/>
<accession>G2XR64</accession>
<evidence type="ECO:0000313" key="1">
    <source>
        <dbReference type="EMBL" id="CCD43232.1"/>
    </source>
</evidence>
<dbReference type="EMBL" id="FQ790255">
    <property type="protein sequence ID" value="CCD43232.1"/>
    <property type="molecule type" value="Genomic_DNA"/>
</dbReference>
<reference evidence="2" key="1">
    <citation type="journal article" date="2011" name="PLoS Genet.">
        <title>Genomic analysis of the necrotrophic fungal pathogens Sclerotinia sclerotiorum and Botrytis cinerea.</title>
        <authorList>
            <person name="Amselem J."/>
            <person name="Cuomo C.A."/>
            <person name="van Kan J.A."/>
            <person name="Viaud M."/>
            <person name="Benito E.P."/>
            <person name="Couloux A."/>
            <person name="Coutinho P.M."/>
            <person name="de Vries R.P."/>
            <person name="Dyer P.S."/>
            <person name="Fillinger S."/>
            <person name="Fournier E."/>
            <person name="Gout L."/>
            <person name="Hahn M."/>
            <person name="Kohn L."/>
            <person name="Lapalu N."/>
            <person name="Plummer K.M."/>
            <person name="Pradier J.M."/>
            <person name="Quevillon E."/>
            <person name="Sharon A."/>
            <person name="Simon A."/>
            <person name="ten Have A."/>
            <person name="Tudzynski B."/>
            <person name="Tudzynski P."/>
            <person name="Wincker P."/>
            <person name="Andrew M."/>
            <person name="Anthouard V."/>
            <person name="Beever R.E."/>
            <person name="Beffa R."/>
            <person name="Benoit I."/>
            <person name="Bouzid O."/>
            <person name="Brault B."/>
            <person name="Chen Z."/>
            <person name="Choquer M."/>
            <person name="Collemare J."/>
            <person name="Cotton P."/>
            <person name="Danchin E.G."/>
            <person name="Da Silva C."/>
            <person name="Gautier A."/>
            <person name="Giraud C."/>
            <person name="Giraud T."/>
            <person name="Gonzalez C."/>
            <person name="Grossetete S."/>
            <person name="Guldener U."/>
            <person name="Henrissat B."/>
            <person name="Howlett B.J."/>
            <person name="Kodira C."/>
            <person name="Kretschmer M."/>
            <person name="Lappartient A."/>
            <person name="Leroch M."/>
            <person name="Levis C."/>
            <person name="Mauceli E."/>
            <person name="Neuveglise C."/>
            <person name="Oeser B."/>
            <person name="Pearson M."/>
            <person name="Poulain J."/>
            <person name="Poussereau N."/>
            <person name="Quesneville H."/>
            <person name="Rascle C."/>
            <person name="Schumacher J."/>
            <person name="Segurens B."/>
            <person name="Sexton A."/>
            <person name="Silva E."/>
            <person name="Sirven C."/>
            <person name="Soanes D.M."/>
            <person name="Talbot N.J."/>
            <person name="Templeton M."/>
            <person name="Yandava C."/>
            <person name="Yarden O."/>
            <person name="Zeng Q."/>
            <person name="Rollins J.A."/>
            <person name="Lebrun M.H."/>
            <person name="Dickman M."/>
        </authorList>
    </citation>
    <scope>NUCLEOTIDE SEQUENCE [LARGE SCALE GENOMIC DNA]</scope>
    <source>
        <strain evidence="2">T4</strain>
    </source>
</reference>
<sequence>MGVRNFMNDLAADLLNVAIKVKRQPRYATSPPMGTEVFIHEQFTDARRLFERLHGQTSFVLHELRHVSALTHDLIVLRGYAHRSCPHYHPVVSTHDT</sequence>
<proteinExistence type="predicted"/>
<dbReference type="HOGENOM" id="CLU_2346437_0_0_1"/>